<proteinExistence type="predicted"/>
<accession>A0A2P7MY84</accession>
<name>A0A2P7MY84_9CYAN</name>
<organism evidence="1 2">
    <name type="scientific">Cyanobium usitatum str. Tous</name>
    <dbReference type="NCBI Taxonomy" id="2116684"/>
    <lineage>
        <taxon>Bacteria</taxon>
        <taxon>Bacillati</taxon>
        <taxon>Cyanobacteriota</taxon>
        <taxon>Cyanophyceae</taxon>
        <taxon>Synechococcales</taxon>
        <taxon>Prochlorococcaceae</taxon>
        <taxon>Cyanobium</taxon>
    </lineage>
</organism>
<protein>
    <submittedName>
        <fullName evidence="1">Uncharacterized protein</fullName>
    </submittedName>
</protein>
<keyword evidence="2" id="KW-1185">Reference proteome</keyword>
<gene>
    <name evidence="1" type="ORF">C7K55_04485</name>
</gene>
<reference evidence="1 2" key="1">
    <citation type="journal article" date="2018" name="Environ. Microbiol.">
        <title>Ecological and genomic features of two widespread freshwater picocyanobacteria.</title>
        <authorList>
            <person name="Cabello-Yeves P.J."/>
            <person name="Picazo A."/>
            <person name="Camacho A."/>
            <person name="Callieri C."/>
            <person name="Rosselli R."/>
            <person name="Roda-Garcia J.J."/>
            <person name="Coutinho F.H."/>
            <person name="Rodriguez-Valera F."/>
        </authorList>
    </citation>
    <scope>NUCLEOTIDE SEQUENCE [LARGE SCALE GENOMIC DNA]</scope>
    <source>
        <strain evidence="1 2">Tous</strain>
    </source>
</reference>
<sequence>MPPDPAVSDRRQRIHDLVLALLAQQKDLELLAGDGTGLPSSDPGNWIERNRRVVQRYQALVRSAVTLDALVDQEVNGGFQAPANQAY</sequence>
<evidence type="ECO:0000313" key="1">
    <source>
        <dbReference type="EMBL" id="PSJ06200.1"/>
    </source>
</evidence>
<dbReference type="OrthoDB" id="559438at2"/>
<evidence type="ECO:0000313" key="2">
    <source>
        <dbReference type="Proteomes" id="UP000243002"/>
    </source>
</evidence>
<dbReference type="EMBL" id="PXXO01000004">
    <property type="protein sequence ID" value="PSJ06200.1"/>
    <property type="molecule type" value="Genomic_DNA"/>
</dbReference>
<dbReference type="Proteomes" id="UP000243002">
    <property type="component" value="Unassembled WGS sequence"/>
</dbReference>
<dbReference type="AlphaFoldDB" id="A0A2P7MY84"/>
<comment type="caution">
    <text evidence="1">The sequence shown here is derived from an EMBL/GenBank/DDBJ whole genome shotgun (WGS) entry which is preliminary data.</text>
</comment>